<evidence type="ECO:0000256" key="1">
    <source>
        <dbReference type="SAM" id="Phobius"/>
    </source>
</evidence>
<dbReference type="EMBL" id="NKXO01000068">
    <property type="protein sequence ID" value="PKQ64613.1"/>
    <property type="molecule type" value="Genomic_DNA"/>
</dbReference>
<reference evidence="2 3" key="1">
    <citation type="submission" date="2017-06" db="EMBL/GenBank/DDBJ databases">
        <title>Raineya orbicola gen. nov., sp. nov. a slightly thermophilic bacterium of the phylum Bacteroidetes and the description of Raineyaceae fam. nov.</title>
        <authorList>
            <person name="Albuquerque L."/>
            <person name="Polonia A.R.M."/>
            <person name="Barroso C."/>
            <person name="Froufe H.J.C."/>
            <person name="Lage O."/>
            <person name="Lobo-Da-Cunha A."/>
            <person name="Egas C."/>
            <person name="Da Costa M.S."/>
        </authorList>
    </citation>
    <scope>NUCLEOTIDE SEQUENCE [LARGE SCALE GENOMIC DNA]</scope>
    <source>
        <strain evidence="2 3">SPSPC-11</strain>
    </source>
</reference>
<protein>
    <submittedName>
        <fullName evidence="2">Uncharacterized protein</fullName>
    </submittedName>
</protein>
<gene>
    <name evidence="2" type="ORF">Rain11_2608</name>
</gene>
<accession>A0A2N3I2Y4</accession>
<evidence type="ECO:0000313" key="2">
    <source>
        <dbReference type="EMBL" id="PKQ64613.1"/>
    </source>
</evidence>
<keyword evidence="3" id="KW-1185">Reference proteome</keyword>
<evidence type="ECO:0000313" key="3">
    <source>
        <dbReference type="Proteomes" id="UP000233387"/>
    </source>
</evidence>
<proteinExistence type="predicted"/>
<name>A0A2N3I2Y4_9BACT</name>
<keyword evidence="1" id="KW-0812">Transmembrane</keyword>
<dbReference type="AlphaFoldDB" id="A0A2N3I2Y4"/>
<feature type="transmembrane region" description="Helical" evidence="1">
    <location>
        <begin position="16"/>
        <end position="36"/>
    </location>
</feature>
<dbReference type="Proteomes" id="UP000233387">
    <property type="component" value="Unassembled WGS sequence"/>
</dbReference>
<organism evidence="2 3">
    <name type="scientific">Raineya orbicola</name>
    <dbReference type="NCBI Taxonomy" id="2016530"/>
    <lineage>
        <taxon>Bacteria</taxon>
        <taxon>Pseudomonadati</taxon>
        <taxon>Bacteroidota</taxon>
        <taxon>Cytophagia</taxon>
        <taxon>Cytophagales</taxon>
        <taxon>Raineyaceae</taxon>
        <taxon>Raineya</taxon>
    </lineage>
</organism>
<comment type="caution">
    <text evidence="2">The sequence shown here is derived from an EMBL/GenBank/DDBJ whole genome shotgun (WGS) entry which is preliminary data.</text>
</comment>
<sequence>MEKIITLTKTQTMKKVFDVAEVVLLLAIGITLVSFLPA</sequence>
<keyword evidence="1" id="KW-0472">Membrane</keyword>
<keyword evidence="1" id="KW-1133">Transmembrane helix</keyword>